<comment type="caution">
    <text evidence="5">The sequence shown here is derived from an EMBL/GenBank/DDBJ whole genome shotgun (WGS) entry which is preliminary data.</text>
</comment>
<dbReference type="CDD" id="cd01185">
    <property type="entry name" value="INTN1_C_like"/>
    <property type="match status" value="1"/>
</dbReference>
<protein>
    <submittedName>
        <fullName evidence="5">Site-specific integrase</fullName>
    </submittedName>
</protein>
<dbReference type="Pfam" id="PF13102">
    <property type="entry name" value="Phage_int_SAM_5"/>
    <property type="match status" value="1"/>
</dbReference>
<evidence type="ECO:0000256" key="1">
    <source>
        <dbReference type="ARBA" id="ARBA00008857"/>
    </source>
</evidence>
<organism evidence="5 6">
    <name type="scientific">Larkinella knui</name>
    <dbReference type="NCBI Taxonomy" id="2025310"/>
    <lineage>
        <taxon>Bacteria</taxon>
        <taxon>Pseudomonadati</taxon>
        <taxon>Bacteroidota</taxon>
        <taxon>Cytophagia</taxon>
        <taxon>Cytophagales</taxon>
        <taxon>Spirosomataceae</taxon>
        <taxon>Larkinella</taxon>
    </lineage>
</organism>
<evidence type="ECO:0000256" key="2">
    <source>
        <dbReference type="ARBA" id="ARBA00023125"/>
    </source>
</evidence>
<dbReference type="InterPro" id="IPR010998">
    <property type="entry name" value="Integrase_recombinase_N"/>
</dbReference>
<dbReference type="OrthoDB" id="1493636at2"/>
<dbReference type="InterPro" id="IPR035386">
    <property type="entry name" value="Arm-DNA-bind_5"/>
</dbReference>
<evidence type="ECO:0000259" key="4">
    <source>
        <dbReference type="PROSITE" id="PS51898"/>
    </source>
</evidence>
<evidence type="ECO:0000313" key="6">
    <source>
        <dbReference type="Proteomes" id="UP000274271"/>
    </source>
</evidence>
<dbReference type="PANTHER" id="PTHR30349:SF64">
    <property type="entry name" value="PROPHAGE INTEGRASE INTD-RELATED"/>
    <property type="match status" value="1"/>
</dbReference>
<dbReference type="Pfam" id="PF00589">
    <property type="entry name" value="Phage_integrase"/>
    <property type="match status" value="1"/>
</dbReference>
<dbReference type="Gene3D" id="1.10.443.10">
    <property type="entry name" value="Intergrase catalytic core"/>
    <property type="match status" value="1"/>
</dbReference>
<dbReference type="SUPFAM" id="SSF56349">
    <property type="entry name" value="DNA breaking-rejoining enzymes"/>
    <property type="match status" value="1"/>
</dbReference>
<dbReference type="InterPro" id="IPR050090">
    <property type="entry name" value="Tyrosine_recombinase_XerCD"/>
</dbReference>
<dbReference type="EMBL" id="RQJP01000003">
    <property type="protein sequence ID" value="RRB13786.1"/>
    <property type="molecule type" value="Genomic_DNA"/>
</dbReference>
<dbReference type="InterPro" id="IPR002104">
    <property type="entry name" value="Integrase_catalytic"/>
</dbReference>
<comment type="similarity">
    <text evidence="1">Belongs to the 'phage' integrase family.</text>
</comment>
<keyword evidence="3" id="KW-0233">DNA recombination</keyword>
<evidence type="ECO:0000313" key="5">
    <source>
        <dbReference type="EMBL" id="RRB13786.1"/>
    </source>
</evidence>
<dbReference type="PANTHER" id="PTHR30349">
    <property type="entry name" value="PHAGE INTEGRASE-RELATED"/>
    <property type="match status" value="1"/>
</dbReference>
<keyword evidence="6" id="KW-1185">Reference proteome</keyword>
<dbReference type="GO" id="GO:0003677">
    <property type="term" value="F:DNA binding"/>
    <property type="evidence" value="ECO:0007669"/>
    <property type="project" value="UniProtKB-KW"/>
</dbReference>
<dbReference type="Proteomes" id="UP000274271">
    <property type="component" value="Unassembled WGS sequence"/>
</dbReference>
<sequence>MVSTQNYSKKVIIKDDYVKKDGTSALYIYVSVDGQNERIALKLGWPPKFFDKVKGKILPRGKADKDFSDYQLMIDTEIGKVNEIFKEYRLAGKTLTIGQLLKDYNSFTSRKDFFTFAVNDAHERYKRKKIELGSRKGHMASLNSLKAFYKFEHDKAKKTTKTTPEPEAEGEDLQLPFNALTPKLLENFRAWMKAERGNVPGTVENHMKNVRTYVKRALAAGNVFDDPFKVVKVAHPETTPNVLAEEQLQSLIALFNNTSTPESWVSVLRHFLFSCFTGLRISDAKTVNHDNIKGDWLVIMPKKTMRYHKVIRIPLHPMAKILITTSLGRLFATYSEPYTNRLLDKIGQAADVDFKITTHTARHTFGTLFIELGGDVVTLKEYMGHADIQTTMKYVHLSEKRRKEKINVFDKLFRKPDDDLKNTA</sequence>
<dbReference type="InterPro" id="IPR011010">
    <property type="entry name" value="DNA_brk_join_enz"/>
</dbReference>
<dbReference type="InterPro" id="IPR025269">
    <property type="entry name" value="SAM-like_dom"/>
</dbReference>
<dbReference type="GO" id="GO:0015074">
    <property type="term" value="P:DNA integration"/>
    <property type="evidence" value="ECO:0007669"/>
    <property type="project" value="InterPro"/>
</dbReference>
<feature type="domain" description="Tyr recombinase" evidence="4">
    <location>
        <begin position="238"/>
        <end position="407"/>
    </location>
</feature>
<reference evidence="5 6" key="1">
    <citation type="submission" date="2018-11" db="EMBL/GenBank/DDBJ databases">
        <authorList>
            <person name="Zhou Z."/>
            <person name="Wang G."/>
        </authorList>
    </citation>
    <scope>NUCLEOTIDE SEQUENCE [LARGE SCALE GENOMIC DNA]</scope>
    <source>
        <strain evidence="5 6">KCTC42998</strain>
    </source>
</reference>
<keyword evidence="2" id="KW-0238">DNA-binding</keyword>
<gene>
    <name evidence="5" type="ORF">EHT87_16135</name>
</gene>
<dbReference type="Gene3D" id="1.10.150.130">
    <property type="match status" value="1"/>
</dbReference>
<dbReference type="RefSeq" id="WP_124907683.1">
    <property type="nucleotide sequence ID" value="NZ_RQJP01000003.1"/>
</dbReference>
<dbReference type="AlphaFoldDB" id="A0A3P1CL29"/>
<evidence type="ECO:0000256" key="3">
    <source>
        <dbReference type="ARBA" id="ARBA00023172"/>
    </source>
</evidence>
<accession>A0A3P1CL29</accession>
<name>A0A3P1CL29_9BACT</name>
<dbReference type="InterPro" id="IPR013762">
    <property type="entry name" value="Integrase-like_cat_sf"/>
</dbReference>
<proteinExistence type="inferred from homology"/>
<dbReference type="Pfam" id="PF17293">
    <property type="entry name" value="Arm-DNA-bind_5"/>
    <property type="match status" value="1"/>
</dbReference>
<dbReference type="GO" id="GO:0006310">
    <property type="term" value="P:DNA recombination"/>
    <property type="evidence" value="ECO:0007669"/>
    <property type="project" value="UniProtKB-KW"/>
</dbReference>
<dbReference type="PROSITE" id="PS51898">
    <property type="entry name" value="TYR_RECOMBINASE"/>
    <property type="match status" value="1"/>
</dbReference>